<accession>A0A1P8WAQ9</accession>
<evidence type="ECO:0000313" key="7">
    <source>
        <dbReference type="EMBL" id="APZ91140.1"/>
    </source>
</evidence>
<evidence type="ECO:0000256" key="4">
    <source>
        <dbReference type="ARBA" id="ARBA00022777"/>
    </source>
</evidence>
<dbReference type="OrthoDB" id="1492801at2"/>
<evidence type="ECO:0000256" key="1">
    <source>
        <dbReference type="ARBA" id="ARBA00022605"/>
    </source>
</evidence>
<dbReference type="AlphaFoldDB" id="A0A1P8WAQ9"/>
<organism evidence="7 8">
    <name type="scientific">Fuerstiella marisgermanici</name>
    <dbReference type="NCBI Taxonomy" id="1891926"/>
    <lineage>
        <taxon>Bacteria</taxon>
        <taxon>Pseudomonadati</taxon>
        <taxon>Planctomycetota</taxon>
        <taxon>Planctomycetia</taxon>
        <taxon>Planctomycetales</taxon>
        <taxon>Planctomycetaceae</taxon>
        <taxon>Fuerstiella</taxon>
    </lineage>
</organism>
<evidence type="ECO:0000259" key="6">
    <source>
        <dbReference type="Pfam" id="PF00288"/>
    </source>
</evidence>
<dbReference type="RefSeq" id="WP_077022946.1">
    <property type="nucleotide sequence ID" value="NZ_CP017641.1"/>
</dbReference>
<dbReference type="Gene3D" id="3.30.230.10">
    <property type="match status" value="1"/>
</dbReference>
<proteinExistence type="predicted"/>
<keyword evidence="8" id="KW-1185">Reference proteome</keyword>
<dbReference type="Pfam" id="PF00288">
    <property type="entry name" value="GHMP_kinases_N"/>
    <property type="match status" value="1"/>
</dbReference>
<dbReference type="SUPFAM" id="SSF54211">
    <property type="entry name" value="Ribosomal protein S5 domain 2-like"/>
    <property type="match status" value="1"/>
</dbReference>
<dbReference type="GO" id="GO:0005524">
    <property type="term" value="F:ATP binding"/>
    <property type="evidence" value="ECO:0007669"/>
    <property type="project" value="UniProtKB-KW"/>
</dbReference>
<dbReference type="InterPro" id="IPR020568">
    <property type="entry name" value="Ribosomal_Su5_D2-typ_SF"/>
</dbReference>
<dbReference type="STRING" id="1891926.Fuma_00726"/>
<dbReference type="GO" id="GO:0016301">
    <property type="term" value="F:kinase activity"/>
    <property type="evidence" value="ECO:0007669"/>
    <property type="project" value="UniProtKB-KW"/>
</dbReference>
<keyword evidence="3" id="KW-0547">Nucleotide-binding</keyword>
<dbReference type="KEGG" id="fmr:Fuma_00726"/>
<dbReference type="InterPro" id="IPR006204">
    <property type="entry name" value="GHMP_kinase_N_dom"/>
</dbReference>
<sequence>MTDVEVITGSRLHFGLLCGATDSGWHYGGIGLMVDQPSWQLRVTRSTQAADSFDASEAVQTRLKTLVAEFRRSHASLPPIHIAVTNEVHFHTGLGSGTQLTLAAATALLLLSGSPRPASIADIAAILGRSRRSAVGTFGFDRGGFVVDHGKSASGDQLPITRIAFPDEWRMVIVTPTQSVGMSGASEETFFGDERYLEAAVVTRFEKLIESRIVPALQDANFPDFRDAIAEYGNLVGGYYAAAQGGIYSSAEIRGLVDSMAEFNIPTPVQSSWGPSVCIPASSEEHAAEIVAHLQRYKASQPLRINIARGLNVGATVRTAAPEHQRSFG</sequence>
<reference evidence="7 8" key="1">
    <citation type="journal article" date="2016" name="Front. Microbiol.">
        <title>Fuerstia marisgermanicae gen. nov., sp. nov., an Unusual Member of the Phylum Planctomycetes from the German Wadden Sea.</title>
        <authorList>
            <person name="Kohn T."/>
            <person name="Heuer A."/>
            <person name="Jogler M."/>
            <person name="Vollmers J."/>
            <person name="Boedeker C."/>
            <person name="Bunk B."/>
            <person name="Rast P."/>
            <person name="Borchert D."/>
            <person name="Glockner I."/>
            <person name="Freese H.M."/>
            <person name="Klenk H.P."/>
            <person name="Overmann J."/>
            <person name="Kaster A.K."/>
            <person name="Rohde M."/>
            <person name="Wiegand S."/>
            <person name="Jogler C."/>
        </authorList>
    </citation>
    <scope>NUCLEOTIDE SEQUENCE [LARGE SCALE GENOMIC DNA]</scope>
    <source>
        <strain evidence="7 8">NH11</strain>
    </source>
</reference>
<keyword evidence="2" id="KW-0808">Transferase</keyword>
<dbReference type="EMBL" id="CP017641">
    <property type="protein sequence ID" value="APZ91140.1"/>
    <property type="molecule type" value="Genomic_DNA"/>
</dbReference>
<dbReference type="PANTHER" id="PTHR20861:SF1">
    <property type="entry name" value="HOMOSERINE KINASE"/>
    <property type="match status" value="1"/>
</dbReference>
<feature type="domain" description="GHMP kinase N-terminal" evidence="6">
    <location>
        <begin position="67"/>
        <end position="131"/>
    </location>
</feature>
<gene>
    <name evidence="7" type="ORF">Fuma_00726</name>
</gene>
<keyword evidence="4" id="KW-0418">Kinase</keyword>
<protein>
    <submittedName>
        <fullName evidence="7">Beta-ribofuranosylaminobenzene 5'-phosphate synthase family protein</fullName>
    </submittedName>
</protein>
<keyword evidence="1" id="KW-0028">Amino-acid biosynthesis</keyword>
<dbReference type="InterPro" id="IPR014721">
    <property type="entry name" value="Ribsml_uS5_D2-typ_fold_subgr"/>
</dbReference>
<dbReference type="PIRSF" id="PIRSF004884">
    <property type="entry name" value="Sugar_kin_arch"/>
    <property type="match status" value="1"/>
</dbReference>
<dbReference type="Proteomes" id="UP000187735">
    <property type="component" value="Chromosome"/>
</dbReference>
<name>A0A1P8WAQ9_9PLAN</name>
<evidence type="ECO:0000256" key="3">
    <source>
        <dbReference type="ARBA" id="ARBA00022741"/>
    </source>
</evidence>
<dbReference type="InterPro" id="IPR004422">
    <property type="entry name" value="RFAP_synthase"/>
</dbReference>
<dbReference type="PANTHER" id="PTHR20861">
    <property type="entry name" value="HOMOSERINE/4-DIPHOSPHOCYTIDYL-2-C-METHYL-D-ERYTHRITOL KINASE"/>
    <property type="match status" value="1"/>
</dbReference>
<evidence type="ECO:0000256" key="2">
    <source>
        <dbReference type="ARBA" id="ARBA00022679"/>
    </source>
</evidence>
<dbReference type="GO" id="GO:0008652">
    <property type="term" value="P:amino acid biosynthetic process"/>
    <property type="evidence" value="ECO:0007669"/>
    <property type="project" value="UniProtKB-KW"/>
</dbReference>
<evidence type="ECO:0000313" key="8">
    <source>
        <dbReference type="Proteomes" id="UP000187735"/>
    </source>
</evidence>
<evidence type="ECO:0000256" key="5">
    <source>
        <dbReference type="ARBA" id="ARBA00022840"/>
    </source>
</evidence>
<keyword evidence="5" id="KW-0067">ATP-binding</keyword>